<dbReference type="Proteomes" id="UP000248480">
    <property type="component" value="Unplaced"/>
</dbReference>
<feature type="compositionally biased region" description="Low complexity" evidence="1">
    <location>
        <begin position="57"/>
        <end position="66"/>
    </location>
</feature>
<dbReference type="KEGG" id="tmu:101344178"/>
<feature type="compositionally biased region" description="Basic and acidic residues" evidence="1">
    <location>
        <begin position="863"/>
        <end position="888"/>
    </location>
</feature>
<dbReference type="PANTHER" id="PTHR16434:SF2">
    <property type="entry name" value="EWING'S TUMOR-ASSOCIATED ANTIGEN 1"/>
    <property type="match status" value="1"/>
</dbReference>
<feature type="compositionally biased region" description="Polar residues" evidence="1">
    <location>
        <begin position="848"/>
        <end position="862"/>
    </location>
</feature>
<organism evidence="2 3">
    <name type="scientific">Trichechus manatus latirostris</name>
    <name type="common">Florida manatee</name>
    <dbReference type="NCBI Taxonomy" id="127582"/>
    <lineage>
        <taxon>Eukaryota</taxon>
        <taxon>Metazoa</taxon>
        <taxon>Chordata</taxon>
        <taxon>Craniata</taxon>
        <taxon>Vertebrata</taxon>
        <taxon>Euteleostomi</taxon>
        <taxon>Mammalia</taxon>
        <taxon>Eutheria</taxon>
        <taxon>Afrotheria</taxon>
        <taxon>Sirenia</taxon>
        <taxon>Trichechidae</taxon>
        <taxon>Trichechus</taxon>
    </lineage>
</organism>
<protein>
    <submittedName>
        <fullName evidence="3">Ewing's tumor-associated antigen 1 isoform X1</fullName>
    </submittedName>
</protein>
<sequence>MSRRRKHGDGPGPKDSPRKTAAAEECSSVVEPGRRRLRSTRGSWLRGAGEGPPPPMRQQEQPPAAASCSKSYPEERYETPKRVLTMDSLSCTFSSPNDPDGLNDIFWDQNSPMTKQLGKGRKNQIYTTDSDEISHIVNRIAPQDEKPTTNSMLGVWIGDTAIPCTPSVAKGKSRAKISCTKLKTQNQEEELMKLAKQFDKNMEELDVIQEQSNRNQDFIPMISETETFNDYKDNVEMQSVPETDTVIMKKPMKENTEVSTADDQNSSHKSFDQSVEAAFNAIFDGSTQKSCGQLSQDLPDTFLNTSTTTFGNKSTLEEAIVTSETLIPVTLQNKTPESLPSRVDTPIMTKSCMTSCTEEPETFNKHVDPFATSDFEEDWEKLLRNEPFVIQNVEMPELLPVPKTTQGAVHKGVYTFDSKNGKSKSRTNTNLDARLSDSESLQDLPSRTYNRELIDAEKHKFLPDSNDKSNQLLSSGNKMKFEKSFNKIIIQDKIQDCALASNITKIKEDIHTKFIPTINASEKKSALNTGYFNEQKHKPISNHSFKTPANADLFGSVPSASKTKSGNKPNQTKAPDLGSFLDDWNDPSFANEIIKACHQLENTWETDDVDDDLLYQACDDIERLTQQQDIRKESKSKTSETVVEINNSSRPGAKNMFATSNQRSQLVQSKHLNLGSVTVQTSSLTDHSQIDKSVKMEKGETSGNSPSILGATTNLTMYSRSSNDEIDNLRVSWNNTDVPIKVNSSKLVFAGSSSLNVSSGHMSSEIPTTNKKLNSQHLSYRAGTDDTRTDLNRTVKFSKYTFTKMKNSQTHSQYNQNCTIGSMSDTKMTQSLEESRTPPVNPLREEVFQQQSLTKISESLKQPSKDEEEKNRKYSPEEIQRKRQEALVRRRAKARASSLSAAPT</sequence>
<feature type="region of interest" description="Disordered" evidence="1">
    <location>
        <begin position="809"/>
        <end position="904"/>
    </location>
</feature>
<dbReference type="OrthoDB" id="9378993at2759"/>
<dbReference type="AlphaFoldDB" id="A0A2Y9D7I4"/>
<dbReference type="CTD" id="54465"/>
<dbReference type="GO" id="GO:2000001">
    <property type="term" value="P:regulation of DNA damage checkpoint"/>
    <property type="evidence" value="ECO:0007669"/>
    <property type="project" value="TreeGrafter"/>
</dbReference>
<reference evidence="3" key="1">
    <citation type="submission" date="2025-08" db="UniProtKB">
        <authorList>
            <consortium name="RefSeq"/>
        </authorList>
    </citation>
    <scope>IDENTIFICATION</scope>
</reference>
<dbReference type="STRING" id="127582.A0A2Y9D7I4"/>
<feature type="region of interest" description="Disordered" evidence="1">
    <location>
        <begin position="538"/>
        <end position="577"/>
    </location>
</feature>
<feature type="region of interest" description="Disordered" evidence="1">
    <location>
        <begin position="1"/>
        <end position="81"/>
    </location>
</feature>
<evidence type="ECO:0000256" key="1">
    <source>
        <dbReference type="SAM" id="MobiDB-lite"/>
    </source>
</evidence>
<dbReference type="GeneID" id="101344178"/>
<dbReference type="GO" id="GO:0043539">
    <property type="term" value="F:protein serine/threonine kinase activator activity"/>
    <property type="evidence" value="ECO:0007669"/>
    <property type="project" value="TreeGrafter"/>
</dbReference>
<keyword evidence="2" id="KW-1185">Reference proteome</keyword>
<accession>A0A2Y9D7I4</accession>
<evidence type="ECO:0000313" key="2">
    <source>
        <dbReference type="Proteomes" id="UP000248480"/>
    </source>
</evidence>
<feature type="compositionally biased region" description="Polar residues" evidence="1">
    <location>
        <begin position="558"/>
        <end position="573"/>
    </location>
</feature>
<feature type="compositionally biased region" description="Polar residues" evidence="1">
    <location>
        <begin position="809"/>
        <end position="832"/>
    </location>
</feature>
<dbReference type="GO" id="GO:0043596">
    <property type="term" value="C:nuclear replication fork"/>
    <property type="evidence" value="ECO:0007669"/>
    <property type="project" value="TreeGrafter"/>
</dbReference>
<dbReference type="GO" id="GO:0006974">
    <property type="term" value="P:DNA damage response"/>
    <property type="evidence" value="ECO:0007669"/>
    <property type="project" value="TreeGrafter"/>
</dbReference>
<dbReference type="InParanoid" id="A0A2Y9D7I4"/>
<feature type="compositionally biased region" description="Basic and acidic residues" evidence="1">
    <location>
        <begin position="72"/>
        <end position="81"/>
    </location>
</feature>
<dbReference type="Pfam" id="PF15350">
    <property type="entry name" value="ETAA1"/>
    <property type="match status" value="1"/>
</dbReference>
<dbReference type="PANTHER" id="PTHR16434">
    <property type="entry name" value="EWING'S TUMOR-ASSOCIATED ANTIGEN 1 ETAA1"/>
    <property type="match status" value="1"/>
</dbReference>
<dbReference type="RefSeq" id="XP_004369315.1">
    <property type="nucleotide sequence ID" value="XM_004369258.2"/>
</dbReference>
<feature type="compositionally biased region" description="Low complexity" evidence="1">
    <location>
        <begin position="895"/>
        <end position="904"/>
    </location>
</feature>
<evidence type="ECO:0000313" key="3">
    <source>
        <dbReference type="RefSeq" id="XP_004369315.1"/>
    </source>
</evidence>
<dbReference type="InterPro" id="IPR029406">
    <property type="entry name" value="ETAA1"/>
</dbReference>
<name>A0A2Y9D7I4_TRIMA</name>
<gene>
    <name evidence="3" type="primary">ETAA1</name>
</gene>
<proteinExistence type="predicted"/>
<dbReference type="GO" id="GO:0031297">
    <property type="term" value="P:replication fork processing"/>
    <property type="evidence" value="ECO:0007669"/>
    <property type="project" value="TreeGrafter"/>
</dbReference>
<dbReference type="FunCoup" id="A0A2Y9D7I4">
    <property type="interactions" value="2293"/>
</dbReference>